<dbReference type="EMBL" id="BMQB01000014">
    <property type="protein sequence ID" value="GGK10163.1"/>
    <property type="molecule type" value="Genomic_DNA"/>
</dbReference>
<sequence>MFIQFIFGRAGDPAALREAFARWEADLAPGAAGWLGSTAGIAADGTFAATAMFESVEAARRNGDRPEQGEWWARTAGAFAGEPTFLDSAAAGTLGAGATGEAGFVQVIRGSSTDPARAYELMAGSESLMREFRPDVLGSVYGYTADGATVDLIFFSSEAEARANEHREPPAEARELMAQMEGLSKVDQFIDLTDPWHLSPR</sequence>
<reference evidence="1" key="2">
    <citation type="submission" date="2020-09" db="EMBL/GenBank/DDBJ databases">
        <authorList>
            <person name="Sun Q."/>
            <person name="Ohkuma M."/>
        </authorList>
    </citation>
    <scope>NUCLEOTIDE SEQUENCE</scope>
    <source>
        <strain evidence="1">JCM 3090</strain>
    </source>
</reference>
<evidence type="ECO:0000313" key="1">
    <source>
        <dbReference type="EMBL" id="GGK10163.1"/>
    </source>
</evidence>
<proteinExistence type="predicted"/>
<dbReference type="AlphaFoldDB" id="A0A8J3BGW7"/>
<dbReference type="Proteomes" id="UP000649739">
    <property type="component" value="Unassembled WGS sequence"/>
</dbReference>
<comment type="caution">
    <text evidence="1">The sequence shown here is derived from an EMBL/GenBank/DDBJ whole genome shotgun (WGS) entry which is preliminary data.</text>
</comment>
<name>A0A8J3BGW7_9ACTN</name>
<accession>A0A8J3BGW7</accession>
<keyword evidence="2" id="KW-1185">Reference proteome</keyword>
<evidence type="ECO:0000313" key="2">
    <source>
        <dbReference type="Proteomes" id="UP000649739"/>
    </source>
</evidence>
<reference evidence="1" key="1">
    <citation type="journal article" date="2014" name="Int. J. Syst. Evol. Microbiol.">
        <title>Complete genome sequence of Corynebacterium casei LMG S-19264T (=DSM 44701T), isolated from a smear-ripened cheese.</title>
        <authorList>
            <consortium name="US DOE Joint Genome Institute (JGI-PGF)"/>
            <person name="Walter F."/>
            <person name="Albersmeier A."/>
            <person name="Kalinowski J."/>
            <person name="Ruckert C."/>
        </authorList>
    </citation>
    <scope>NUCLEOTIDE SEQUENCE</scope>
    <source>
        <strain evidence="1">JCM 3090</strain>
    </source>
</reference>
<organism evidence="1 2">
    <name type="scientific">Pilimelia anulata</name>
    <dbReference type="NCBI Taxonomy" id="53371"/>
    <lineage>
        <taxon>Bacteria</taxon>
        <taxon>Bacillati</taxon>
        <taxon>Actinomycetota</taxon>
        <taxon>Actinomycetes</taxon>
        <taxon>Micromonosporales</taxon>
        <taxon>Micromonosporaceae</taxon>
        <taxon>Pilimelia</taxon>
    </lineage>
</organism>
<protein>
    <submittedName>
        <fullName evidence="1">Uncharacterized protein</fullName>
    </submittedName>
</protein>
<gene>
    <name evidence="1" type="ORF">GCM10010123_45120</name>
</gene>